<dbReference type="Proteomes" id="UP000199391">
    <property type="component" value="Unassembled WGS sequence"/>
</dbReference>
<dbReference type="GO" id="GO:0016740">
    <property type="term" value="F:transferase activity"/>
    <property type="evidence" value="ECO:0007669"/>
    <property type="project" value="UniProtKB-KW"/>
</dbReference>
<accession>A0A1I7M5N1</accession>
<keyword evidence="1" id="KW-0808">Transferase</keyword>
<proteinExistence type="predicted"/>
<dbReference type="STRING" id="1035707.SAMN05216552_105910"/>
<reference evidence="2" key="1">
    <citation type="submission" date="2016-10" db="EMBL/GenBank/DDBJ databases">
        <authorList>
            <person name="Varghese N."/>
            <person name="Submissions S."/>
        </authorList>
    </citation>
    <scope>NUCLEOTIDE SEQUENCE [LARGE SCALE GENOMIC DNA]</scope>
    <source>
        <strain evidence="2">CGMCC 1.11014</strain>
    </source>
</reference>
<dbReference type="EMBL" id="FPBO01000059">
    <property type="protein sequence ID" value="SFV17090.1"/>
    <property type="molecule type" value="Genomic_DNA"/>
</dbReference>
<protein>
    <submittedName>
        <fullName evidence="1">Sulfotransferase family protein</fullName>
    </submittedName>
</protein>
<evidence type="ECO:0000313" key="2">
    <source>
        <dbReference type="Proteomes" id="UP000199391"/>
    </source>
</evidence>
<keyword evidence="2" id="KW-1185">Reference proteome</keyword>
<dbReference type="InterPro" id="IPR013783">
    <property type="entry name" value="Ig-like_fold"/>
</dbReference>
<dbReference type="RefSeq" id="WP_177307777.1">
    <property type="nucleotide sequence ID" value="NZ_FPBO01000059.1"/>
</dbReference>
<dbReference type="InterPro" id="IPR027417">
    <property type="entry name" value="P-loop_NTPase"/>
</dbReference>
<dbReference type="Gene3D" id="3.40.50.300">
    <property type="entry name" value="P-loop containing nucleotide triphosphate hydrolases"/>
    <property type="match status" value="1"/>
</dbReference>
<dbReference type="Gene3D" id="2.60.40.10">
    <property type="entry name" value="Immunoglobulins"/>
    <property type="match status" value="1"/>
</dbReference>
<sequence>MFDHLPKTAGTAITNWFVDNLGAGSVTPISALAGPHIDILSKFGGLYPVVSAHLEFMDNDDLDPRWQYVTLLREPVDRCLSWIYYLVNDVKEDPYAGPLIDGARQFLASNGHSSNGAFLHAISGHYVRHFASIASPIVLEGEAAFAAAIRHLKRYDVVGFQERMDDFLADVATLVGLPAPRQIKVVNKTSTRVTVDQTHPDIIARLRDLNRDDIALYEAARAIPRRAAPKVNWLNRLARCFAAAPSAPAAYLPYTCTALAKDMTTRFLRSEVLTDLRGEVRFRGAPQTVRPMQRFSVQVTLDNQSDQVWGGYIFFPVNLSYHWVLPDGTVAVMDGDRTAIGKNGVSYPGTCLDLDVDVKAPPAAGRYELQITCVQERHFWFEHRSSHFKLGRVEVWVN</sequence>
<evidence type="ECO:0000313" key="1">
    <source>
        <dbReference type="EMBL" id="SFV17090.1"/>
    </source>
</evidence>
<dbReference type="SUPFAM" id="SSF52540">
    <property type="entry name" value="P-loop containing nucleoside triphosphate hydrolases"/>
    <property type="match status" value="1"/>
</dbReference>
<organism evidence="1 2">
    <name type="scientific">Pseudoduganella namucuonensis</name>
    <dbReference type="NCBI Taxonomy" id="1035707"/>
    <lineage>
        <taxon>Bacteria</taxon>
        <taxon>Pseudomonadati</taxon>
        <taxon>Pseudomonadota</taxon>
        <taxon>Betaproteobacteria</taxon>
        <taxon>Burkholderiales</taxon>
        <taxon>Oxalobacteraceae</taxon>
        <taxon>Telluria group</taxon>
        <taxon>Pseudoduganella</taxon>
    </lineage>
</organism>
<name>A0A1I7M5N1_9BURK</name>
<gene>
    <name evidence="1" type="ORF">SAMN05216552_105910</name>
</gene>
<dbReference type="AlphaFoldDB" id="A0A1I7M5N1"/>